<dbReference type="OrthoDB" id="408152at2759"/>
<name>A0A8H3FR40_9LECA</name>
<dbReference type="Pfam" id="PF17784">
    <property type="entry name" value="Sulfotransfer_4"/>
    <property type="match status" value="1"/>
</dbReference>
<dbReference type="PANTHER" id="PTHR36978">
    <property type="entry name" value="P-LOOP CONTAINING NUCLEOTIDE TRIPHOSPHATE HYDROLASE"/>
    <property type="match status" value="1"/>
</dbReference>
<dbReference type="Gene3D" id="3.40.50.300">
    <property type="entry name" value="P-loop containing nucleotide triphosphate hydrolases"/>
    <property type="match status" value="1"/>
</dbReference>
<dbReference type="SUPFAM" id="SSF52540">
    <property type="entry name" value="P-loop containing nucleoside triphosphate hydrolases"/>
    <property type="match status" value="1"/>
</dbReference>
<dbReference type="AlphaFoldDB" id="A0A8H3FR40"/>
<evidence type="ECO:0008006" key="4">
    <source>
        <dbReference type="Google" id="ProtNLM"/>
    </source>
</evidence>
<organism evidence="2 3">
    <name type="scientific">Imshaugia aleurites</name>
    <dbReference type="NCBI Taxonomy" id="172621"/>
    <lineage>
        <taxon>Eukaryota</taxon>
        <taxon>Fungi</taxon>
        <taxon>Dikarya</taxon>
        <taxon>Ascomycota</taxon>
        <taxon>Pezizomycotina</taxon>
        <taxon>Lecanoromycetes</taxon>
        <taxon>OSLEUM clade</taxon>
        <taxon>Lecanoromycetidae</taxon>
        <taxon>Lecanorales</taxon>
        <taxon>Lecanorineae</taxon>
        <taxon>Parmeliaceae</taxon>
        <taxon>Imshaugia</taxon>
    </lineage>
</organism>
<evidence type="ECO:0000256" key="1">
    <source>
        <dbReference type="SAM" id="Phobius"/>
    </source>
</evidence>
<dbReference type="EMBL" id="CAJPDT010000040">
    <property type="protein sequence ID" value="CAF9925731.1"/>
    <property type="molecule type" value="Genomic_DNA"/>
</dbReference>
<comment type="caution">
    <text evidence="2">The sequence shown here is derived from an EMBL/GenBank/DDBJ whole genome shotgun (WGS) entry which is preliminary data.</text>
</comment>
<dbReference type="Proteomes" id="UP000664534">
    <property type="component" value="Unassembled WGS sequence"/>
</dbReference>
<dbReference type="PANTHER" id="PTHR36978:SF4">
    <property type="entry name" value="P-LOOP CONTAINING NUCLEOSIDE TRIPHOSPHATE HYDROLASE PROTEIN"/>
    <property type="match status" value="1"/>
</dbReference>
<dbReference type="InterPro" id="IPR027417">
    <property type="entry name" value="P-loop_NTPase"/>
</dbReference>
<evidence type="ECO:0000313" key="2">
    <source>
        <dbReference type="EMBL" id="CAF9925731.1"/>
    </source>
</evidence>
<keyword evidence="3" id="KW-1185">Reference proteome</keyword>
<reference evidence="2" key="1">
    <citation type="submission" date="2021-03" db="EMBL/GenBank/DDBJ databases">
        <authorList>
            <person name="Tagirdzhanova G."/>
        </authorList>
    </citation>
    <scope>NUCLEOTIDE SEQUENCE</scope>
</reference>
<feature type="transmembrane region" description="Helical" evidence="1">
    <location>
        <begin position="243"/>
        <end position="265"/>
    </location>
</feature>
<keyword evidence="1" id="KW-0812">Transmembrane</keyword>
<sequence>MAQSNPGPRLVDTLPSVRYMPMKVIVLGLNRTGTMSMYTALQQLGFHPCHGTNMWENPRKYLTLWTEAMCAKYMGLGAPWGRRELDVALGKFDAVMDLPAACMVEELVAAYPDAKFILTHRPVEEWLVSMNATIFPVMKWPSWRLLRHFDAGFVEPWWAYKQIMLKGWGKGGFGGANMRRTFLEHSELVRKVVPGERLLVFDVKEGWGPLCGFLGFERPKGGFPHVNDSEAYVRSFRRARDWVILRVIAKALMVFVPLVVVMYIWHFLP</sequence>
<proteinExistence type="predicted"/>
<dbReference type="InterPro" id="IPR040632">
    <property type="entry name" value="Sulfotransfer_4"/>
</dbReference>
<keyword evidence="1" id="KW-0472">Membrane</keyword>
<evidence type="ECO:0000313" key="3">
    <source>
        <dbReference type="Proteomes" id="UP000664534"/>
    </source>
</evidence>
<protein>
    <recommendedName>
        <fullName evidence="4">NAD dependent epimerase/dehydratase</fullName>
    </recommendedName>
</protein>
<gene>
    <name evidence="2" type="ORF">IMSHALPRED_006771</name>
</gene>
<accession>A0A8H3FR40</accession>
<keyword evidence="1" id="KW-1133">Transmembrane helix</keyword>